<name>A0ACB9S6X6_9MYRT</name>
<comment type="caution">
    <text evidence="1">The sequence shown here is derived from an EMBL/GenBank/DDBJ whole genome shotgun (WGS) entry which is preliminary data.</text>
</comment>
<accession>A0ACB9S6X6</accession>
<organism evidence="1 2">
    <name type="scientific">Melastoma candidum</name>
    <dbReference type="NCBI Taxonomy" id="119954"/>
    <lineage>
        <taxon>Eukaryota</taxon>
        <taxon>Viridiplantae</taxon>
        <taxon>Streptophyta</taxon>
        <taxon>Embryophyta</taxon>
        <taxon>Tracheophyta</taxon>
        <taxon>Spermatophyta</taxon>
        <taxon>Magnoliopsida</taxon>
        <taxon>eudicotyledons</taxon>
        <taxon>Gunneridae</taxon>
        <taxon>Pentapetalae</taxon>
        <taxon>rosids</taxon>
        <taxon>malvids</taxon>
        <taxon>Myrtales</taxon>
        <taxon>Melastomataceae</taxon>
        <taxon>Melastomatoideae</taxon>
        <taxon>Melastomateae</taxon>
        <taxon>Melastoma</taxon>
    </lineage>
</organism>
<keyword evidence="2" id="KW-1185">Reference proteome</keyword>
<dbReference type="Proteomes" id="UP001057402">
    <property type="component" value="Chromosome 3"/>
</dbReference>
<protein>
    <submittedName>
        <fullName evidence="1">Uncharacterized protein</fullName>
    </submittedName>
</protein>
<gene>
    <name evidence="1" type="ORF">MLD38_009701</name>
</gene>
<sequence length="336" mass="37918">MAIVGRKTNGKPSMLILILLAVGSCAATFNILSMLFHNKVSLSSGDLSSDPIFEMPLNTARSKSGLPFHIALTATDSPYSKWQSRIMYYWYKKKKDLPSSDMGGFTRILHSGNPDNLMDEIPTVVVDPLPAGLDRGYIVLNRPWAFVQWLEKATIEEEYILMAEPDHIFKIIRKFFPEKNGPVANVDPIGNSPVIIQKDMMEKIAPTWMNVSLSMKDDPETDKAFGWVLEMYAYAVASALHGVKHVLRSDFMLQPPWDLETGNKFIIHYTYGCDYNLKGELTYGKIGEWRFDKRSYLRGPLPRNLSLPPLGVPESVVTLVKMVNEATANIPDWEVE</sequence>
<dbReference type="EMBL" id="CM042882">
    <property type="protein sequence ID" value="KAI4383917.1"/>
    <property type="molecule type" value="Genomic_DNA"/>
</dbReference>
<proteinExistence type="predicted"/>
<evidence type="ECO:0000313" key="2">
    <source>
        <dbReference type="Proteomes" id="UP001057402"/>
    </source>
</evidence>
<reference evidence="2" key="1">
    <citation type="journal article" date="2023" name="Front. Plant Sci.">
        <title>Chromosomal-level genome assembly of Melastoma candidum provides insights into trichome evolution.</title>
        <authorList>
            <person name="Zhong Y."/>
            <person name="Wu W."/>
            <person name="Sun C."/>
            <person name="Zou P."/>
            <person name="Liu Y."/>
            <person name="Dai S."/>
            <person name="Zhou R."/>
        </authorList>
    </citation>
    <scope>NUCLEOTIDE SEQUENCE [LARGE SCALE GENOMIC DNA]</scope>
</reference>
<evidence type="ECO:0000313" key="1">
    <source>
        <dbReference type="EMBL" id="KAI4383917.1"/>
    </source>
</evidence>